<sequence>MIKNAIENSCDFSQEVVDRFHQIYDNQQENLKHVPPALKQMGLGYMEILLLTKRELKLGLGESIMLLEIPDVMV</sequence>
<gene>
    <name evidence="1" type="ORF">MYF79_13280</name>
</gene>
<organism evidence="1 2">
    <name type="scientific">Chitinophaga filiformis</name>
    <name type="common">Myxococcus filiformis</name>
    <name type="synonym">Flexibacter filiformis</name>
    <dbReference type="NCBI Taxonomy" id="104663"/>
    <lineage>
        <taxon>Bacteria</taxon>
        <taxon>Pseudomonadati</taxon>
        <taxon>Bacteroidota</taxon>
        <taxon>Chitinophagia</taxon>
        <taxon>Chitinophagales</taxon>
        <taxon>Chitinophagaceae</taxon>
        <taxon>Chitinophaga</taxon>
    </lineage>
</organism>
<proteinExistence type="predicted"/>
<evidence type="ECO:0000313" key="1">
    <source>
        <dbReference type="EMBL" id="UPK72260.1"/>
    </source>
</evidence>
<dbReference type="Proteomes" id="UP000830198">
    <property type="component" value="Chromosome"/>
</dbReference>
<name>A0ABY4I843_CHIFI</name>
<dbReference type="RefSeq" id="WP_247814362.1">
    <property type="nucleotide sequence ID" value="NZ_CP095855.1"/>
</dbReference>
<protein>
    <submittedName>
        <fullName evidence="1">Uncharacterized protein</fullName>
    </submittedName>
</protein>
<accession>A0ABY4I843</accession>
<reference evidence="1 2" key="1">
    <citation type="submission" date="2022-04" db="EMBL/GenBank/DDBJ databases">
        <title>The arsenic-methylating capacity of Chitinophaga filiformis YT5 during chitin decomposition.</title>
        <authorList>
            <person name="Chen G."/>
            <person name="Liang Y."/>
        </authorList>
    </citation>
    <scope>NUCLEOTIDE SEQUENCE [LARGE SCALE GENOMIC DNA]</scope>
    <source>
        <strain evidence="1 2">YT5</strain>
    </source>
</reference>
<keyword evidence="2" id="KW-1185">Reference proteome</keyword>
<dbReference type="EMBL" id="CP095855">
    <property type="protein sequence ID" value="UPK72260.1"/>
    <property type="molecule type" value="Genomic_DNA"/>
</dbReference>
<evidence type="ECO:0000313" key="2">
    <source>
        <dbReference type="Proteomes" id="UP000830198"/>
    </source>
</evidence>